<evidence type="ECO:0000313" key="2">
    <source>
        <dbReference type="EMBL" id="MEL0564652.1"/>
    </source>
</evidence>
<evidence type="ECO:0000313" key="3">
    <source>
        <dbReference type="Proteomes" id="UP001385848"/>
    </source>
</evidence>
<accession>A0ABU9FGF9</accession>
<feature type="transmembrane region" description="Helical" evidence="1">
    <location>
        <begin position="43"/>
        <end position="63"/>
    </location>
</feature>
<feature type="transmembrane region" description="Helical" evidence="1">
    <location>
        <begin position="256"/>
        <end position="274"/>
    </location>
</feature>
<sequence length="346" mass="41208">MITLFLSIISLFYLTTYIIYIDKFDSTFKKVPKLKFINQLFQLYSNHLLINKILLMTILYFLKFPIYSILFYVALLALFLLNLNGYEYFFLLILCMIHPRNSENDVIIAIYTLIFIIVTLSQVVDYPIQKEQDLSKSIVKCIKSLTVYFVYAIQYVYSLKMMYQYTHHTINWNNLIPFIIFGYLLIISLIGIQTVVRLTLWLLLLGTATKFNNFSIIFSLLITVFSFQKNCQSFFNNETWEPKQKIKVIYAKVKDTISFLIFELSLLSYIWNYFNLQESNLFDKLFKFIGMDNPFCQNLFLFSILSIIIHGFMLLIRKLVCKKRRYGSSNCDKDIKFFYVIVQRLY</sequence>
<feature type="transmembrane region" description="Helical" evidence="1">
    <location>
        <begin position="106"/>
        <end position="124"/>
    </location>
</feature>
<dbReference type="EMBL" id="JBBVUL010000002">
    <property type="protein sequence ID" value="MEL0564652.1"/>
    <property type="molecule type" value="Genomic_DNA"/>
</dbReference>
<proteinExistence type="predicted"/>
<keyword evidence="3" id="KW-1185">Reference proteome</keyword>
<feature type="transmembrane region" description="Helical" evidence="1">
    <location>
        <begin position="69"/>
        <end position="94"/>
    </location>
</feature>
<name>A0ABU9FGF9_LACJE</name>
<feature type="transmembrane region" description="Helical" evidence="1">
    <location>
        <begin position="6"/>
        <end position="22"/>
    </location>
</feature>
<feature type="transmembrane region" description="Helical" evidence="1">
    <location>
        <begin position="175"/>
        <end position="196"/>
    </location>
</feature>
<dbReference type="Proteomes" id="UP001385848">
    <property type="component" value="Unassembled WGS sequence"/>
</dbReference>
<protein>
    <recommendedName>
        <fullName evidence="4">Beta-carotene 15,15'-monooxygenase</fullName>
    </recommendedName>
</protein>
<feature type="transmembrane region" description="Helical" evidence="1">
    <location>
        <begin position="299"/>
        <end position="316"/>
    </location>
</feature>
<evidence type="ECO:0008006" key="4">
    <source>
        <dbReference type="Google" id="ProtNLM"/>
    </source>
</evidence>
<keyword evidence="1" id="KW-0812">Transmembrane</keyword>
<comment type="caution">
    <text evidence="2">The sequence shown here is derived from an EMBL/GenBank/DDBJ whole genome shotgun (WGS) entry which is preliminary data.</text>
</comment>
<keyword evidence="1" id="KW-1133">Transmembrane helix</keyword>
<reference evidence="2 3" key="1">
    <citation type="submission" date="2024-04" db="EMBL/GenBank/DDBJ databases">
        <title>Three lactobacilli isolated from voided urine samples from females with type 2 diabetes.</title>
        <authorList>
            <person name="Kula A."/>
            <person name="Stegman N."/>
            <person name="Putonti C."/>
        </authorList>
    </citation>
    <scope>NUCLEOTIDE SEQUENCE [LARGE SCALE GENOMIC DNA]</scope>
    <source>
        <strain evidence="2 3">1855</strain>
    </source>
</reference>
<dbReference type="GeneID" id="31743150"/>
<gene>
    <name evidence="2" type="ORF">AAC431_01760</name>
</gene>
<keyword evidence="1" id="KW-0472">Membrane</keyword>
<organism evidence="2 3">
    <name type="scientific">Lactobacillus jensenii</name>
    <dbReference type="NCBI Taxonomy" id="109790"/>
    <lineage>
        <taxon>Bacteria</taxon>
        <taxon>Bacillati</taxon>
        <taxon>Bacillota</taxon>
        <taxon>Bacilli</taxon>
        <taxon>Lactobacillales</taxon>
        <taxon>Lactobacillaceae</taxon>
        <taxon>Lactobacillus</taxon>
    </lineage>
</organism>
<evidence type="ECO:0000256" key="1">
    <source>
        <dbReference type="SAM" id="Phobius"/>
    </source>
</evidence>
<dbReference type="RefSeq" id="WP_006584616.1">
    <property type="nucleotide sequence ID" value="NZ_CATOUV010000001.1"/>
</dbReference>